<feature type="region of interest" description="Disordered" evidence="1">
    <location>
        <begin position="78"/>
        <end position="99"/>
    </location>
</feature>
<dbReference type="AlphaFoldDB" id="A0AAV0CCW5"/>
<gene>
    <name evidence="4" type="ORF">CEPIT_LOCUS23531</name>
    <name evidence="3" type="ORF">CEPIT_LOCUS3881</name>
</gene>
<feature type="transmembrane region" description="Helical" evidence="2">
    <location>
        <begin position="118"/>
        <end position="135"/>
    </location>
</feature>
<keyword evidence="2" id="KW-0472">Membrane</keyword>
<dbReference type="EMBL" id="CAMAPF010000920">
    <property type="protein sequence ID" value="CAH9121217.1"/>
    <property type="molecule type" value="Genomic_DNA"/>
</dbReference>
<feature type="transmembrane region" description="Helical" evidence="2">
    <location>
        <begin position="255"/>
        <end position="271"/>
    </location>
</feature>
<protein>
    <submittedName>
        <fullName evidence="3">Uncharacterized protein</fullName>
    </submittedName>
</protein>
<evidence type="ECO:0000313" key="3">
    <source>
        <dbReference type="EMBL" id="CAH9071439.1"/>
    </source>
</evidence>
<reference evidence="3" key="1">
    <citation type="submission" date="2022-07" db="EMBL/GenBank/DDBJ databases">
        <authorList>
            <person name="Macas J."/>
            <person name="Novak P."/>
            <person name="Neumann P."/>
        </authorList>
    </citation>
    <scope>NUCLEOTIDE SEQUENCE</scope>
</reference>
<organism evidence="3 5">
    <name type="scientific">Cuscuta epithymum</name>
    <dbReference type="NCBI Taxonomy" id="186058"/>
    <lineage>
        <taxon>Eukaryota</taxon>
        <taxon>Viridiplantae</taxon>
        <taxon>Streptophyta</taxon>
        <taxon>Embryophyta</taxon>
        <taxon>Tracheophyta</taxon>
        <taxon>Spermatophyta</taxon>
        <taxon>Magnoliopsida</taxon>
        <taxon>eudicotyledons</taxon>
        <taxon>Gunneridae</taxon>
        <taxon>Pentapetalae</taxon>
        <taxon>asterids</taxon>
        <taxon>lamiids</taxon>
        <taxon>Solanales</taxon>
        <taxon>Convolvulaceae</taxon>
        <taxon>Cuscuteae</taxon>
        <taxon>Cuscuta</taxon>
        <taxon>Cuscuta subgen. Cuscuta</taxon>
    </lineage>
</organism>
<keyword evidence="2" id="KW-1133">Transmembrane helix</keyword>
<evidence type="ECO:0000256" key="1">
    <source>
        <dbReference type="SAM" id="MobiDB-lite"/>
    </source>
</evidence>
<dbReference type="Pfam" id="PF25114">
    <property type="entry name" value="AtTam38"/>
    <property type="match status" value="1"/>
</dbReference>
<sequence>MSIAISALRSLNIFHKQTVQLSSHFSLVNRIHANSKASFGFSEPGTSTLRIRGGNKFHGILLKDLVYSDKRNNGFWAKAENGGDGTEKDVDEDEIESRGESSMPERFRYLMKEAPEKPLRWPLFIVLAFLLYAWRTVLWELSNWMKPVTYVLEPLFISIGFIFRIAFASILHLLTYPLVASVSFVDTTLHNIHALYSLVINQAPIQELTKMIILASFVLFMAKSVVPDSVNSQPYLLTISAVIGFLAVRGYISEPLFWTLLIGLFSFGRWVKKRDYVSSTLPVAAVLAAVGEPWVQAVVMVSYLTLAIVQHSRKPIDQKEGEGPQWQRGFRLL</sequence>
<evidence type="ECO:0000256" key="2">
    <source>
        <dbReference type="SAM" id="Phobius"/>
    </source>
</evidence>
<keyword evidence="2" id="KW-0812">Transmembrane</keyword>
<dbReference type="InterPro" id="IPR056894">
    <property type="entry name" value="AtTam38"/>
</dbReference>
<keyword evidence="5" id="KW-1185">Reference proteome</keyword>
<proteinExistence type="predicted"/>
<evidence type="ECO:0000313" key="4">
    <source>
        <dbReference type="EMBL" id="CAH9121217.1"/>
    </source>
</evidence>
<name>A0AAV0CCW5_9ASTE</name>
<evidence type="ECO:0000313" key="5">
    <source>
        <dbReference type="Proteomes" id="UP001152523"/>
    </source>
</evidence>
<feature type="transmembrane region" description="Helical" evidence="2">
    <location>
        <begin position="283"/>
        <end position="309"/>
    </location>
</feature>
<accession>A0AAV0CCW5</accession>
<comment type="caution">
    <text evidence="3">The sequence shown here is derived from an EMBL/GenBank/DDBJ whole genome shotgun (WGS) entry which is preliminary data.</text>
</comment>
<dbReference type="Proteomes" id="UP001152523">
    <property type="component" value="Unassembled WGS sequence"/>
</dbReference>
<dbReference type="EMBL" id="CAMAPF010000020">
    <property type="protein sequence ID" value="CAH9071439.1"/>
    <property type="molecule type" value="Genomic_DNA"/>
</dbReference>
<feature type="transmembrane region" description="Helical" evidence="2">
    <location>
        <begin position="155"/>
        <end position="174"/>
    </location>
</feature>